<evidence type="ECO:0000256" key="1">
    <source>
        <dbReference type="SAM" id="Phobius"/>
    </source>
</evidence>
<keyword evidence="1" id="KW-0812">Transmembrane</keyword>
<organism evidence="2 3">
    <name type="scientific">Deinococcus navajonensis</name>
    <dbReference type="NCBI Taxonomy" id="309884"/>
    <lineage>
        <taxon>Bacteria</taxon>
        <taxon>Thermotogati</taxon>
        <taxon>Deinococcota</taxon>
        <taxon>Deinococci</taxon>
        <taxon>Deinococcales</taxon>
        <taxon>Deinococcaceae</taxon>
        <taxon>Deinococcus</taxon>
    </lineage>
</organism>
<evidence type="ECO:0000313" key="2">
    <source>
        <dbReference type="EMBL" id="MFC4426193.1"/>
    </source>
</evidence>
<name>A0ABV8XQS2_9DEIO</name>
<sequence length="99" mass="11021">METLIVATLVGLLVVALLFYFFKRPTAAVSKKQKRDASQALSPGVPPMPTFLEQKVLTQMRGDRARLDSALRAAQQKYPRASRGDLLNIVYEESIQGNE</sequence>
<dbReference type="RefSeq" id="WP_380038328.1">
    <property type="nucleotide sequence ID" value="NZ_JBHSEH010000005.1"/>
</dbReference>
<evidence type="ECO:0000313" key="3">
    <source>
        <dbReference type="Proteomes" id="UP001595998"/>
    </source>
</evidence>
<gene>
    <name evidence="2" type="ORF">ACFOZ9_08195</name>
</gene>
<feature type="transmembrane region" description="Helical" evidence="1">
    <location>
        <begin position="6"/>
        <end position="22"/>
    </location>
</feature>
<protein>
    <submittedName>
        <fullName evidence="2">Uncharacterized protein</fullName>
    </submittedName>
</protein>
<reference evidence="3" key="1">
    <citation type="journal article" date="2019" name="Int. J. Syst. Evol. Microbiol.">
        <title>The Global Catalogue of Microorganisms (GCM) 10K type strain sequencing project: providing services to taxonomists for standard genome sequencing and annotation.</title>
        <authorList>
            <consortium name="The Broad Institute Genomics Platform"/>
            <consortium name="The Broad Institute Genome Sequencing Center for Infectious Disease"/>
            <person name="Wu L."/>
            <person name="Ma J."/>
        </authorList>
    </citation>
    <scope>NUCLEOTIDE SEQUENCE [LARGE SCALE GENOMIC DNA]</scope>
    <source>
        <strain evidence="3">CCUG 56029</strain>
    </source>
</reference>
<comment type="caution">
    <text evidence="2">The sequence shown here is derived from an EMBL/GenBank/DDBJ whole genome shotgun (WGS) entry which is preliminary data.</text>
</comment>
<dbReference type="EMBL" id="JBHSEH010000005">
    <property type="protein sequence ID" value="MFC4426193.1"/>
    <property type="molecule type" value="Genomic_DNA"/>
</dbReference>
<accession>A0ABV8XQS2</accession>
<keyword evidence="1" id="KW-1133">Transmembrane helix</keyword>
<keyword evidence="1" id="KW-0472">Membrane</keyword>
<proteinExistence type="predicted"/>
<dbReference type="Proteomes" id="UP001595998">
    <property type="component" value="Unassembled WGS sequence"/>
</dbReference>
<keyword evidence="3" id="KW-1185">Reference proteome</keyword>